<dbReference type="AlphaFoldDB" id="A0AAV2N9K4"/>
<dbReference type="CDD" id="cd05402">
    <property type="entry name" value="NT_PAP_TUTase"/>
    <property type="match status" value="1"/>
</dbReference>
<dbReference type="Proteomes" id="UP001497644">
    <property type="component" value="Chromosome 11"/>
</dbReference>
<evidence type="ECO:0000256" key="1">
    <source>
        <dbReference type="ARBA" id="ARBA00001936"/>
    </source>
</evidence>
<dbReference type="InterPro" id="IPR054708">
    <property type="entry name" value="MTPAP-like_central"/>
</dbReference>
<protein>
    <recommendedName>
        <fullName evidence="7">C2H2-type domain-containing protein</fullName>
    </recommendedName>
</protein>
<feature type="domain" description="C2H2-type" evidence="7">
    <location>
        <begin position="326"/>
        <end position="350"/>
    </location>
</feature>
<feature type="region of interest" description="Disordered" evidence="6">
    <location>
        <begin position="125"/>
        <end position="144"/>
    </location>
</feature>
<dbReference type="GO" id="GO:0031123">
    <property type="term" value="P:RNA 3'-end processing"/>
    <property type="evidence" value="ECO:0007669"/>
    <property type="project" value="TreeGrafter"/>
</dbReference>
<evidence type="ECO:0000259" key="7">
    <source>
        <dbReference type="SMART" id="SM00355"/>
    </source>
</evidence>
<dbReference type="GO" id="GO:1990817">
    <property type="term" value="F:poly(A) RNA polymerase activity"/>
    <property type="evidence" value="ECO:0007669"/>
    <property type="project" value="UniProtKB-ARBA"/>
</dbReference>
<dbReference type="SMART" id="SM00355">
    <property type="entry name" value="ZnF_C2H2"/>
    <property type="match status" value="3"/>
</dbReference>
<evidence type="ECO:0000256" key="6">
    <source>
        <dbReference type="SAM" id="MobiDB-lite"/>
    </source>
</evidence>
<evidence type="ECO:0000256" key="3">
    <source>
        <dbReference type="ARBA" id="ARBA00022679"/>
    </source>
</evidence>
<dbReference type="Gene3D" id="3.30.460.10">
    <property type="entry name" value="Beta Polymerase, domain 2"/>
    <property type="match status" value="1"/>
</dbReference>
<dbReference type="InterPro" id="IPR002058">
    <property type="entry name" value="PAP_assoc"/>
</dbReference>
<keyword evidence="5" id="KW-0460">Magnesium</keyword>
<dbReference type="InterPro" id="IPR043519">
    <property type="entry name" value="NT_sf"/>
</dbReference>
<gene>
    <name evidence="8" type="ORF">LPLAT_LOCUS2284</name>
</gene>
<evidence type="ECO:0000313" key="9">
    <source>
        <dbReference type="Proteomes" id="UP001497644"/>
    </source>
</evidence>
<comment type="cofactor">
    <cofactor evidence="2">
        <name>Mg(2+)</name>
        <dbReference type="ChEBI" id="CHEBI:18420"/>
    </cofactor>
</comment>
<keyword evidence="4" id="KW-0479">Metal-binding</keyword>
<feature type="domain" description="C2H2-type" evidence="7">
    <location>
        <begin position="496"/>
        <end position="521"/>
    </location>
</feature>
<evidence type="ECO:0000256" key="4">
    <source>
        <dbReference type="ARBA" id="ARBA00022723"/>
    </source>
</evidence>
<dbReference type="SUPFAM" id="SSF81631">
    <property type="entry name" value="PAP/OAS1 substrate-binding domain"/>
    <property type="match status" value="1"/>
</dbReference>
<proteinExistence type="predicted"/>
<dbReference type="Pfam" id="PF03828">
    <property type="entry name" value="PAP_assoc"/>
    <property type="match status" value="1"/>
</dbReference>
<dbReference type="GO" id="GO:0046872">
    <property type="term" value="F:metal ion binding"/>
    <property type="evidence" value="ECO:0007669"/>
    <property type="project" value="UniProtKB-KW"/>
</dbReference>
<organism evidence="8 9">
    <name type="scientific">Lasius platythorax</name>
    <dbReference type="NCBI Taxonomy" id="488582"/>
    <lineage>
        <taxon>Eukaryota</taxon>
        <taxon>Metazoa</taxon>
        <taxon>Ecdysozoa</taxon>
        <taxon>Arthropoda</taxon>
        <taxon>Hexapoda</taxon>
        <taxon>Insecta</taxon>
        <taxon>Pterygota</taxon>
        <taxon>Neoptera</taxon>
        <taxon>Endopterygota</taxon>
        <taxon>Hymenoptera</taxon>
        <taxon>Apocrita</taxon>
        <taxon>Aculeata</taxon>
        <taxon>Formicoidea</taxon>
        <taxon>Formicidae</taxon>
        <taxon>Formicinae</taxon>
        <taxon>Lasius</taxon>
        <taxon>Lasius</taxon>
    </lineage>
</organism>
<dbReference type="InterPro" id="IPR013087">
    <property type="entry name" value="Znf_C2H2_type"/>
</dbReference>
<evidence type="ECO:0000256" key="5">
    <source>
        <dbReference type="ARBA" id="ARBA00022842"/>
    </source>
</evidence>
<evidence type="ECO:0000313" key="8">
    <source>
        <dbReference type="EMBL" id="CAL1676025.1"/>
    </source>
</evidence>
<dbReference type="SUPFAM" id="SSF81301">
    <property type="entry name" value="Nucleotidyltransferase"/>
    <property type="match status" value="1"/>
</dbReference>
<keyword evidence="3" id="KW-0808">Transferase</keyword>
<dbReference type="GO" id="GO:0050265">
    <property type="term" value="F:RNA uridylyltransferase activity"/>
    <property type="evidence" value="ECO:0007669"/>
    <property type="project" value="TreeGrafter"/>
</dbReference>
<dbReference type="Gene3D" id="1.10.1410.10">
    <property type="match status" value="1"/>
</dbReference>
<feature type="domain" description="C2H2-type" evidence="7">
    <location>
        <begin position="455"/>
        <end position="479"/>
    </location>
</feature>
<dbReference type="EMBL" id="OZ034834">
    <property type="protein sequence ID" value="CAL1676025.1"/>
    <property type="molecule type" value="Genomic_DNA"/>
</dbReference>
<name>A0AAV2N9K4_9HYME</name>
<feature type="compositionally biased region" description="Polar residues" evidence="6">
    <location>
        <begin position="170"/>
        <end position="183"/>
    </location>
</feature>
<comment type="cofactor">
    <cofactor evidence="1">
        <name>Mn(2+)</name>
        <dbReference type="ChEBI" id="CHEBI:29035"/>
    </cofactor>
</comment>
<keyword evidence="9" id="KW-1185">Reference proteome</keyword>
<evidence type="ECO:0000256" key="2">
    <source>
        <dbReference type="ARBA" id="ARBA00001946"/>
    </source>
</evidence>
<dbReference type="Pfam" id="PF22600">
    <property type="entry name" value="MTPAP-like_central"/>
    <property type="match status" value="1"/>
</dbReference>
<dbReference type="PANTHER" id="PTHR12271">
    <property type="entry name" value="POLY A POLYMERASE CID PAP -RELATED"/>
    <property type="match status" value="1"/>
</dbReference>
<reference evidence="8" key="1">
    <citation type="submission" date="2024-04" db="EMBL/GenBank/DDBJ databases">
        <authorList>
            <consortium name="Molecular Ecology Group"/>
        </authorList>
    </citation>
    <scope>NUCLEOTIDE SEQUENCE</scope>
</reference>
<feature type="compositionally biased region" description="Low complexity" evidence="6">
    <location>
        <begin position="191"/>
        <end position="205"/>
    </location>
</feature>
<sequence length="884" mass="101865">MEKTREYNKLSSNISREQDLTALDLRNQNGIINNETEERTRETFFKRKKRKRERKVASIPLQKNDTRTDIETNYSNKSRSSHLVNNTSILPKTTDLLSISTEEDKRTGNTIDKNTCTSKNLLKDTEKASGTKKEDRETFNSLQQDERTDINNLIDKVHTLQLIRKKDNDNVSVSSKTADLSSTAKHDARDTNNTSSSTLQSSSTQDIQEDSSCTRKRRNRRACNFLQKNGKQTGLQTDNVKDEEQTILQLINNCNNVSSKTADLPSTNAVEHESIEDTNDKGISTLQSPKFTLSDIDYDFHEANHAIIETFAPNIYFSLCADDRKTYCLVCDKTFRIQNSSNLQEHLCRHIRSDKHTRLLSQMIEDDKKSLKAGRLFSKLGLARECMRSKNDIVECLLCDSKNFSNKVQNDDLSLYEHILSSTHQNFKVSWTSSVKNILRDVHNHFRSVYNAKKYYCEFCSYESTSEICFAKHLRVPYHTTRLVEIPDHGEKFKFYYCAACQLLWFGSSDMYDQHCEQTEHIRRIIYGSDLDHLPEQIIQLLIMANQNAEAFLMQSNSICYDKMLNYILYGLITELQKYIPNIKAYPFGSRISDLGFPDSDIDIFLDCGNMYEGSNSSHDHCQDLITHIVHYLSLNKTIWKVQEMILHSRTPIIKVQHNPSGLICDVSVTNGLAVENTKIIKCFNHAFPLCRKMILFLKQWLHSSSLSGSHVITNYALTWCVIFYLQTLLVFPSISQLIKLRNSSWRISGWEVGVSYNFPVRKINYTFEELLLGFFMFYADFTYKSHVICPLLGQPIEKSAFTNLSSLPQDMAPYIAYMHDACTKKKPEAFFISSLCVQDPFDLSHNLTKAVHNRKLNKFQSNCNYSANILKKTFPYLKSPLLS</sequence>
<dbReference type="PANTHER" id="PTHR12271:SF66">
    <property type="entry name" value="TERMINAL URIDYLYLTRANSFERASE TAILOR"/>
    <property type="match status" value="1"/>
</dbReference>
<accession>A0AAV2N9K4</accession>
<feature type="region of interest" description="Disordered" evidence="6">
    <location>
        <begin position="169"/>
        <end position="215"/>
    </location>
</feature>